<protein>
    <recommendedName>
        <fullName evidence="2">protein-serine/threonine phosphatase</fullName>
        <ecNumber evidence="2">3.1.3.16</ecNumber>
    </recommendedName>
</protein>
<feature type="region of interest" description="Disordered" evidence="7">
    <location>
        <begin position="344"/>
        <end position="380"/>
    </location>
</feature>
<evidence type="ECO:0000259" key="9">
    <source>
        <dbReference type="PROSITE" id="PS50969"/>
    </source>
</evidence>
<evidence type="ECO:0000256" key="7">
    <source>
        <dbReference type="SAM" id="MobiDB-lite"/>
    </source>
</evidence>
<dbReference type="GO" id="GO:0005634">
    <property type="term" value="C:nucleus"/>
    <property type="evidence" value="ECO:0007669"/>
    <property type="project" value="UniProtKB-SubCell"/>
</dbReference>
<dbReference type="CDD" id="cd07521">
    <property type="entry name" value="HAD_FCP1-like"/>
    <property type="match status" value="1"/>
</dbReference>
<name>A0A8J6CAK1_DIALT</name>
<dbReference type="InterPro" id="IPR023214">
    <property type="entry name" value="HAD_sf"/>
</dbReference>
<dbReference type="EMBL" id="JAGTXO010000031">
    <property type="protein sequence ID" value="KAG8460568.1"/>
    <property type="molecule type" value="Genomic_DNA"/>
</dbReference>
<dbReference type="PROSITE" id="PS50969">
    <property type="entry name" value="FCP1"/>
    <property type="match status" value="1"/>
</dbReference>
<keyword evidence="4" id="KW-0539">Nucleus</keyword>
<evidence type="ECO:0000313" key="10">
    <source>
        <dbReference type="EMBL" id="KAG8460568.1"/>
    </source>
</evidence>
<gene>
    <name evidence="10" type="ORF">KFE25_011343</name>
</gene>
<dbReference type="PROSITE" id="PS50172">
    <property type="entry name" value="BRCT"/>
    <property type="match status" value="1"/>
</dbReference>
<dbReference type="InterPro" id="IPR036420">
    <property type="entry name" value="BRCT_dom_sf"/>
</dbReference>
<keyword evidence="11" id="KW-1185">Reference proteome</keyword>
<feature type="domain" description="FCP1 homology" evidence="9">
    <location>
        <begin position="31"/>
        <end position="201"/>
    </location>
</feature>
<dbReference type="PANTHER" id="PTHR23081:SF36">
    <property type="entry name" value="RNA POLYMERASE II SUBUNIT A C-TERMINAL DOMAIN PHOSPHATASE"/>
    <property type="match status" value="1"/>
</dbReference>
<evidence type="ECO:0000313" key="11">
    <source>
        <dbReference type="Proteomes" id="UP000751190"/>
    </source>
</evidence>
<dbReference type="Gene3D" id="3.40.50.10190">
    <property type="entry name" value="BRCT domain"/>
    <property type="match status" value="1"/>
</dbReference>
<dbReference type="InterPro" id="IPR039189">
    <property type="entry name" value="Fcp1"/>
</dbReference>
<sequence>MESTRPVVTPRAPALVQSPRSYAMRGHRLEQPPDKLVLVVDLDETLVYALRKDRAPPPVLSAADETPGLAQLDCTTVVLGDEQFDVLLRPGAVEFLHRMAKHYEIFLYTMGTQEYVSQILPVLDPDGLVFTPGHVCVWTPEHDRTTKELARVGADERQVLILDDALYAWREHVANLVLITRFVGDRRDSALHVLPQYLRQIHASYFHARTPARDRDVRVLLAQLCKPLMARCELSFTGYKHPSPEAMRDEPICQLAARFGATLSFAVRPSTTHLIIRDGGSAARGTDWATSPKVRLALRESASRAPTDEPILVVSEQWLHASICSLWPVDERPHVLVHADGTPVTQQPAQTPLPHSADEEAAAECGGADGARRPRPPSAS</sequence>
<dbReference type="SUPFAM" id="SSF56784">
    <property type="entry name" value="HAD-like"/>
    <property type="match status" value="1"/>
</dbReference>
<dbReference type="GO" id="GO:0008420">
    <property type="term" value="F:RNA polymerase II CTD heptapeptide repeat phosphatase activity"/>
    <property type="evidence" value="ECO:0007669"/>
    <property type="project" value="InterPro"/>
</dbReference>
<comment type="caution">
    <text evidence="10">The sequence shown here is derived from an EMBL/GenBank/DDBJ whole genome shotgun (WGS) entry which is preliminary data.</text>
</comment>
<dbReference type="Pfam" id="PF03031">
    <property type="entry name" value="NIF"/>
    <property type="match status" value="1"/>
</dbReference>
<evidence type="ECO:0000259" key="8">
    <source>
        <dbReference type="PROSITE" id="PS50172"/>
    </source>
</evidence>
<comment type="subcellular location">
    <subcellularLocation>
        <location evidence="1">Nucleus</location>
    </subcellularLocation>
</comment>
<organism evidence="10 11">
    <name type="scientific">Diacronema lutheri</name>
    <name type="common">Unicellular marine alga</name>
    <name type="synonym">Monochrysis lutheri</name>
    <dbReference type="NCBI Taxonomy" id="2081491"/>
    <lineage>
        <taxon>Eukaryota</taxon>
        <taxon>Haptista</taxon>
        <taxon>Haptophyta</taxon>
        <taxon>Pavlovophyceae</taxon>
        <taxon>Pavlovales</taxon>
        <taxon>Pavlovaceae</taxon>
        <taxon>Diacronema</taxon>
    </lineage>
</organism>
<dbReference type="InterPro" id="IPR004274">
    <property type="entry name" value="FCP1_dom"/>
</dbReference>
<proteinExistence type="predicted"/>
<dbReference type="AlphaFoldDB" id="A0A8J6CAK1"/>
<keyword evidence="3" id="KW-0378">Hydrolase</keyword>
<accession>A0A8J6CAK1</accession>
<dbReference type="EC" id="3.1.3.16" evidence="2"/>
<comment type="catalytic activity">
    <reaction evidence="5">
        <text>O-phospho-L-seryl-[protein] + H2O = L-seryl-[protein] + phosphate</text>
        <dbReference type="Rhea" id="RHEA:20629"/>
        <dbReference type="Rhea" id="RHEA-COMP:9863"/>
        <dbReference type="Rhea" id="RHEA-COMP:11604"/>
        <dbReference type="ChEBI" id="CHEBI:15377"/>
        <dbReference type="ChEBI" id="CHEBI:29999"/>
        <dbReference type="ChEBI" id="CHEBI:43474"/>
        <dbReference type="ChEBI" id="CHEBI:83421"/>
        <dbReference type="EC" id="3.1.3.16"/>
    </reaction>
</comment>
<feature type="domain" description="BRCT" evidence="8">
    <location>
        <begin position="224"/>
        <end position="336"/>
    </location>
</feature>
<dbReference type="PANTHER" id="PTHR23081">
    <property type="entry name" value="RNA POLYMERASE II CTD PHOSPHATASE"/>
    <property type="match status" value="1"/>
</dbReference>
<evidence type="ECO:0000256" key="1">
    <source>
        <dbReference type="ARBA" id="ARBA00004123"/>
    </source>
</evidence>
<dbReference type="InterPro" id="IPR001357">
    <property type="entry name" value="BRCT_dom"/>
</dbReference>
<reference evidence="10" key="1">
    <citation type="submission" date="2021-05" db="EMBL/GenBank/DDBJ databases">
        <title>The genome of the haptophyte Pavlova lutheri (Diacronema luteri, Pavlovales) - a model for lipid biosynthesis in eukaryotic algae.</title>
        <authorList>
            <person name="Hulatt C.J."/>
            <person name="Posewitz M.C."/>
        </authorList>
    </citation>
    <scope>NUCLEOTIDE SEQUENCE</scope>
    <source>
        <strain evidence="10">NIVA-4/92</strain>
    </source>
</reference>
<dbReference type="Gene3D" id="3.40.50.1000">
    <property type="entry name" value="HAD superfamily/HAD-like"/>
    <property type="match status" value="1"/>
</dbReference>
<dbReference type="Proteomes" id="UP000751190">
    <property type="component" value="Unassembled WGS sequence"/>
</dbReference>
<dbReference type="OrthoDB" id="685494at2759"/>
<evidence type="ECO:0000256" key="3">
    <source>
        <dbReference type="ARBA" id="ARBA00022801"/>
    </source>
</evidence>
<dbReference type="SMART" id="SM00577">
    <property type="entry name" value="CPDc"/>
    <property type="match status" value="1"/>
</dbReference>
<evidence type="ECO:0000256" key="2">
    <source>
        <dbReference type="ARBA" id="ARBA00013081"/>
    </source>
</evidence>
<comment type="catalytic activity">
    <reaction evidence="6">
        <text>O-phospho-L-threonyl-[protein] + H2O = L-threonyl-[protein] + phosphate</text>
        <dbReference type="Rhea" id="RHEA:47004"/>
        <dbReference type="Rhea" id="RHEA-COMP:11060"/>
        <dbReference type="Rhea" id="RHEA-COMP:11605"/>
        <dbReference type="ChEBI" id="CHEBI:15377"/>
        <dbReference type="ChEBI" id="CHEBI:30013"/>
        <dbReference type="ChEBI" id="CHEBI:43474"/>
        <dbReference type="ChEBI" id="CHEBI:61977"/>
        <dbReference type="EC" id="3.1.3.16"/>
    </reaction>
</comment>
<evidence type="ECO:0000256" key="4">
    <source>
        <dbReference type="ARBA" id="ARBA00023242"/>
    </source>
</evidence>
<evidence type="ECO:0000256" key="6">
    <source>
        <dbReference type="ARBA" id="ARBA00048336"/>
    </source>
</evidence>
<evidence type="ECO:0000256" key="5">
    <source>
        <dbReference type="ARBA" id="ARBA00047761"/>
    </source>
</evidence>
<dbReference type="InterPro" id="IPR036412">
    <property type="entry name" value="HAD-like_sf"/>
</dbReference>
<dbReference type="SUPFAM" id="SSF52113">
    <property type="entry name" value="BRCT domain"/>
    <property type="match status" value="1"/>
</dbReference>